<dbReference type="Pfam" id="PF11175">
    <property type="entry name" value="DUF2961"/>
    <property type="match status" value="1"/>
</dbReference>
<gene>
    <name evidence="7" type="ORF">CE169_05470</name>
    <name evidence="8" type="ORF">DXC85_02245</name>
    <name evidence="3" type="ORF">GBB65_07755</name>
    <name evidence="2" type="ORF">GBC45_09450</name>
    <name evidence="1" type="ORF">GBK06_07250</name>
    <name evidence="5" type="ORF">GT999_07120</name>
    <name evidence="6" type="ORF">GUA24_07205</name>
    <name evidence="4" type="ORF">KSW34_10035</name>
    <name evidence="9" type="ORF">SAMN04489748_1288</name>
</gene>
<evidence type="ECO:0000313" key="9">
    <source>
        <dbReference type="EMBL" id="SEB51232.1"/>
    </source>
</evidence>
<dbReference type="Proteomes" id="UP000466472">
    <property type="component" value="Unassembled WGS sequence"/>
</dbReference>
<dbReference type="Proteomes" id="UP000451234">
    <property type="component" value="Unassembled WGS sequence"/>
</dbReference>
<dbReference type="RefSeq" id="WP_007054610.1">
    <property type="nucleotide sequence ID" value="NZ_AP014658.1"/>
</dbReference>
<evidence type="ECO:0000313" key="8">
    <source>
        <dbReference type="EMBL" id="RGL05771.1"/>
    </source>
</evidence>
<evidence type="ECO:0000313" key="1">
    <source>
        <dbReference type="EMBL" id="KAB6917827.1"/>
    </source>
</evidence>
<sequence length="372" mass="42141">MMMAGPYAGTLSDLPTVRDEVTCSINAENPTGAKGFGCRETGPLGPSRKGKPCLNDIAPGQSVTLADIEGPGCIRHMWFTVTDRTSDADRYVLRDAVLAIYWDDEKRPSVECPLGDFFCCGFGQSCDVFSEPIVVAPTRGMNCYFTMPFRKRARIVVRNDHAHAIPALFYQIDYALGNAYSSREMAYFHAQWRRQPITTLGEDYVILDGVSGRGHYVGTYLAISTLQRYWWGEGEIKFFLDGDNDYPTVCSTGTEDYFGGAWSFAEQRDGHTRERTFCAPYVGYPFYSVRDGAIANQYHDDYCPPMRGLYRWHIPDPIRFDSELRVTLQQIGSGYEGAFERQDDVSSVAYWYQIEPHSIFPELPEPSKRHPR</sequence>
<dbReference type="EMBL" id="WDRV01000009">
    <property type="protein sequence ID" value="KAB7322390.1"/>
    <property type="molecule type" value="Genomic_DNA"/>
</dbReference>
<evidence type="ECO:0000313" key="2">
    <source>
        <dbReference type="EMBL" id="KAB7202157.1"/>
    </source>
</evidence>
<evidence type="ECO:0000313" key="3">
    <source>
        <dbReference type="EMBL" id="KAB7322390.1"/>
    </source>
</evidence>
<evidence type="ECO:0000313" key="13">
    <source>
        <dbReference type="Proteomes" id="UP000451234"/>
    </source>
</evidence>
<dbReference type="OMA" id="WPTICGT"/>
<reference evidence="9 10" key="1">
    <citation type="submission" date="2016-10" db="EMBL/GenBank/DDBJ databases">
        <authorList>
            <person name="Varghese N."/>
            <person name="Submissions S."/>
        </authorList>
    </citation>
    <scope>NUCLEOTIDE SEQUENCE [LARGE SCALE GENOMIC DNA]</scope>
    <source>
        <strain evidence="9 10">DSM 20219</strain>
    </source>
</reference>
<dbReference type="EMBL" id="WXDR01000013">
    <property type="protein sequence ID" value="MZU08802.1"/>
    <property type="molecule type" value="Genomic_DNA"/>
</dbReference>
<evidence type="ECO:0000313" key="15">
    <source>
        <dbReference type="Proteomes" id="UP000476628"/>
    </source>
</evidence>
<evidence type="ECO:0000313" key="14">
    <source>
        <dbReference type="Proteomes" id="UP000466472"/>
    </source>
</evidence>
<name>A0A0A1GVT2_BIFLN</name>
<evidence type="ECO:0000313" key="5">
    <source>
        <dbReference type="EMBL" id="MZR89064.1"/>
    </source>
</evidence>
<dbReference type="EMBL" id="WDZP01000015">
    <property type="protein sequence ID" value="KAB6917827.1"/>
    <property type="molecule type" value="Genomic_DNA"/>
</dbReference>
<dbReference type="EMBL" id="WXEF01000015">
    <property type="protein sequence ID" value="MZR89064.1"/>
    <property type="molecule type" value="Genomic_DNA"/>
</dbReference>
<dbReference type="Proteomes" id="UP000257074">
    <property type="component" value="Unassembled WGS sequence"/>
</dbReference>
<proteinExistence type="predicted"/>
<accession>A0A0A1GVT2</accession>
<protein>
    <submittedName>
        <fullName evidence="2">DUF2961 domain-containing protein</fullName>
    </submittedName>
</protein>
<dbReference type="EMBL" id="NJNR01000023">
    <property type="protein sequence ID" value="RDX08712.1"/>
    <property type="molecule type" value="Genomic_DNA"/>
</dbReference>
<dbReference type="Proteomes" id="UP000491334">
    <property type="component" value="Unassembled WGS sequence"/>
</dbReference>
<reference evidence="4" key="5">
    <citation type="submission" date="2021-06" db="EMBL/GenBank/DDBJ databases">
        <title>Collection of gut derived symbiotic bacterial strains cultured from healthy donors.</title>
        <authorList>
            <person name="Lin H."/>
            <person name="Littmann E."/>
            <person name="Pamer E.G."/>
        </authorList>
    </citation>
    <scope>NUCLEOTIDE SEQUENCE</scope>
    <source>
        <strain evidence="4">MSK.19.9</strain>
    </source>
</reference>
<reference evidence="7 11" key="2">
    <citation type="journal article" date="2017" name="Anaerobe">
        <title>Quantification, isolation and characterization of Bifidobacterium from the vaginal microbiomes of reproductive aged women.</title>
        <authorList>
            <person name="Freitas A.C."/>
            <person name="Hill J.E."/>
        </authorList>
    </citation>
    <scope>NUCLEOTIDE SEQUENCE [LARGE SCALE GENOMIC DNA]</scope>
    <source>
        <strain evidence="7 11">N6D05</strain>
    </source>
</reference>
<dbReference type="AlphaFoldDB" id="A0A0A1GVT2"/>
<reference evidence="8 12" key="3">
    <citation type="submission" date="2018-08" db="EMBL/GenBank/DDBJ databases">
        <title>A genome reference for cultivated species of the human gut microbiota.</title>
        <authorList>
            <person name="Zou Y."/>
            <person name="Xue W."/>
            <person name="Luo G."/>
        </authorList>
    </citation>
    <scope>NUCLEOTIDE SEQUENCE [LARGE SCALE GENOMIC DNA]</scope>
    <source>
        <strain evidence="8 12">TF08-4AC</strain>
    </source>
</reference>
<evidence type="ECO:0000313" key="6">
    <source>
        <dbReference type="EMBL" id="MZU08802.1"/>
    </source>
</evidence>
<evidence type="ECO:0000313" key="10">
    <source>
        <dbReference type="Proteomes" id="UP000182842"/>
    </source>
</evidence>
<evidence type="ECO:0000313" key="12">
    <source>
        <dbReference type="Proteomes" id="UP000261186"/>
    </source>
</evidence>
<evidence type="ECO:0000313" key="11">
    <source>
        <dbReference type="Proteomes" id="UP000257074"/>
    </source>
</evidence>
<dbReference type="Proteomes" id="UP000182842">
    <property type="component" value="Unassembled WGS sequence"/>
</dbReference>
<dbReference type="Proteomes" id="UP000638311">
    <property type="component" value="Unassembled WGS sequence"/>
</dbReference>
<dbReference type="Proteomes" id="UP000476628">
    <property type="component" value="Unassembled WGS sequence"/>
</dbReference>
<dbReference type="EMBL" id="JAHOFX010000021">
    <property type="protein sequence ID" value="MBV3439304.1"/>
    <property type="molecule type" value="Genomic_DNA"/>
</dbReference>
<comment type="caution">
    <text evidence="2">The sequence shown here is derived from an EMBL/GenBank/DDBJ whole genome shotgun (WGS) entry which is preliminary data.</text>
</comment>
<evidence type="ECO:0000313" key="16">
    <source>
        <dbReference type="Proteomes" id="UP000491334"/>
    </source>
</evidence>
<dbReference type="Proteomes" id="UP001195937">
    <property type="component" value="Unassembled WGS sequence"/>
</dbReference>
<dbReference type="EMBL" id="WDUB01000017">
    <property type="protein sequence ID" value="KAB7202157.1"/>
    <property type="molecule type" value="Genomic_DNA"/>
</dbReference>
<dbReference type="GeneID" id="69579182"/>
<dbReference type="Gene3D" id="2.60.120.1390">
    <property type="match status" value="1"/>
</dbReference>
<organism evidence="2 15">
    <name type="scientific">Bifidobacterium longum</name>
    <dbReference type="NCBI Taxonomy" id="216816"/>
    <lineage>
        <taxon>Bacteria</taxon>
        <taxon>Bacillati</taxon>
        <taxon>Actinomycetota</taxon>
        <taxon>Actinomycetes</taxon>
        <taxon>Bifidobacteriales</taxon>
        <taxon>Bifidobacteriaceae</taxon>
        <taxon>Bifidobacterium</taxon>
    </lineage>
</organism>
<reference evidence="13 14" key="4">
    <citation type="journal article" date="2019" name="Nat. Med.">
        <title>A library of human gut bacterial isolates paired with longitudinal multiomics data enables mechanistic microbiome research.</title>
        <authorList>
            <person name="Poyet M."/>
            <person name="Groussin M."/>
            <person name="Gibbons S.M."/>
            <person name="Avila-Pacheco J."/>
            <person name="Jiang X."/>
            <person name="Kearney S.M."/>
            <person name="Perrotta A.R."/>
            <person name="Berdy B."/>
            <person name="Zhao S."/>
            <person name="Lieberman T.D."/>
            <person name="Swanson P.K."/>
            <person name="Smith M."/>
            <person name="Roesemann S."/>
            <person name="Alexander J.E."/>
            <person name="Rich S.A."/>
            <person name="Livny J."/>
            <person name="Vlamakis H."/>
            <person name="Clish C."/>
            <person name="Bullock K."/>
            <person name="Deik A."/>
            <person name="Scott J."/>
            <person name="Pierce K.A."/>
            <person name="Xavier R.J."/>
            <person name="Alm E.J."/>
        </authorList>
    </citation>
    <scope>NUCLEOTIDE SEQUENCE [LARGE SCALE GENOMIC DNA]</scope>
    <source>
        <strain evidence="2 15">BIOML-A136</strain>
        <strain evidence="1 16">BIOML-A284</strain>
        <strain evidence="5 14">BIOML-A395</strain>
        <strain evidence="6">BIOML-A409</strain>
        <strain evidence="3 13">BIOML-A75</strain>
    </source>
</reference>
<dbReference type="EMBL" id="QSRH01000001">
    <property type="protein sequence ID" value="RGL05771.1"/>
    <property type="molecule type" value="Genomic_DNA"/>
</dbReference>
<evidence type="ECO:0000313" key="7">
    <source>
        <dbReference type="EMBL" id="RDX08712.1"/>
    </source>
</evidence>
<dbReference type="InterPro" id="IPR021345">
    <property type="entry name" value="DUF2961"/>
</dbReference>
<evidence type="ECO:0000313" key="4">
    <source>
        <dbReference type="EMBL" id="MBV3439304.1"/>
    </source>
</evidence>
<dbReference type="Proteomes" id="UP000261186">
    <property type="component" value="Unassembled WGS sequence"/>
</dbReference>
<dbReference type="EMBL" id="FNRW01000004">
    <property type="protein sequence ID" value="SEB51232.1"/>
    <property type="molecule type" value="Genomic_DNA"/>
</dbReference>